<sequence length="125" mass="14255">MEGLRMLREAFPPSLGQLYISGCLHLRRQRFEEKGDYWTLTWSIPNVWIYEDVDEYDESEMNDPTVYCVPSVFILSHIQDCSTNTTTLSAALPNNGLTWKVASRFNKLMKNGGVHKSIVVAGLQL</sequence>
<comment type="caution">
    <text evidence="1">The sequence shown here is derived from an EMBL/GenBank/DDBJ whole genome shotgun (WGS) entry which is preliminary data.</text>
</comment>
<reference evidence="1 2" key="1">
    <citation type="journal article" date="2021" name="Commun. Biol.">
        <title>The genome of Shorea leprosula (Dipterocarpaceae) highlights the ecological relevance of drought in aseasonal tropical rainforests.</title>
        <authorList>
            <person name="Ng K.K.S."/>
            <person name="Kobayashi M.J."/>
            <person name="Fawcett J.A."/>
            <person name="Hatakeyama M."/>
            <person name="Paape T."/>
            <person name="Ng C.H."/>
            <person name="Ang C.C."/>
            <person name="Tnah L.H."/>
            <person name="Lee C.T."/>
            <person name="Nishiyama T."/>
            <person name="Sese J."/>
            <person name="O'Brien M.J."/>
            <person name="Copetti D."/>
            <person name="Mohd Noor M.I."/>
            <person name="Ong R.C."/>
            <person name="Putra M."/>
            <person name="Sireger I.Z."/>
            <person name="Indrioko S."/>
            <person name="Kosugi Y."/>
            <person name="Izuno A."/>
            <person name="Isagi Y."/>
            <person name="Lee S.L."/>
            <person name="Shimizu K.K."/>
        </authorList>
    </citation>
    <scope>NUCLEOTIDE SEQUENCE [LARGE SCALE GENOMIC DNA]</scope>
    <source>
        <strain evidence="1">214</strain>
    </source>
</reference>
<evidence type="ECO:0000313" key="2">
    <source>
        <dbReference type="Proteomes" id="UP001054252"/>
    </source>
</evidence>
<gene>
    <name evidence="1" type="ORF">SLEP1_g55457</name>
</gene>
<dbReference type="AlphaFoldDB" id="A0AAV5MIM1"/>
<keyword evidence="2" id="KW-1185">Reference proteome</keyword>
<proteinExistence type="predicted"/>
<accession>A0AAV5MIM1</accession>
<protein>
    <submittedName>
        <fullName evidence="1">Uncharacterized protein</fullName>
    </submittedName>
</protein>
<organism evidence="1 2">
    <name type="scientific">Rubroshorea leprosula</name>
    <dbReference type="NCBI Taxonomy" id="152421"/>
    <lineage>
        <taxon>Eukaryota</taxon>
        <taxon>Viridiplantae</taxon>
        <taxon>Streptophyta</taxon>
        <taxon>Embryophyta</taxon>
        <taxon>Tracheophyta</taxon>
        <taxon>Spermatophyta</taxon>
        <taxon>Magnoliopsida</taxon>
        <taxon>eudicotyledons</taxon>
        <taxon>Gunneridae</taxon>
        <taxon>Pentapetalae</taxon>
        <taxon>rosids</taxon>
        <taxon>malvids</taxon>
        <taxon>Malvales</taxon>
        <taxon>Dipterocarpaceae</taxon>
        <taxon>Rubroshorea</taxon>
    </lineage>
</organism>
<dbReference type="EMBL" id="BPVZ01000265">
    <property type="protein sequence ID" value="GKV48656.1"/>
    <property type="molecule type" value="Genomic_DNA"/>
</dbReference>
<evidence type="ECO:0000313" key="1">
    <source>
        <dbReference type="EMBL" id="GKV48656.1"/>
    </source>
</evidence>
<dbReference type="Proteomes" id="UP001054252">
    <property type="component" value="Unassembled WGS sequence"/>
</dbReference>
<name>A0AAV5MIM1_9ROSI</name>